<feature type="compositionally biased region" description="Polar residues" evidence="1">
    <location>
        <begin position="53"/>
        <end position="63"/>
    </location>
</feature>
<proteinExistence type="predicted"/>
<reference evidence="2" key="1">
    <citation type="submission" date="2021-05" db="EMBL/GenBank/DDBJ databases">
        <authorList>
            <person name="Alioto T."/>
            <person name="Alioto T."/>
            <person name="Gomez Garrido J."/>
        </authorList>
    </citation>
    <scope>NUCLEOTIDE SEQUENCE</scope>
</reference>
<evidence type="ECO:0000313" key="2">
    <source>
        <dbReference type="EMBL" id="CAG6455517.1"/>
    </source>
</evidence>
<feature type="region of interest" description="Disordered" evidence="1">
    <location>
        <begin position="50"/>
        <end position="115"/>
    </location>
</feature>
<feature type="region of interest" description="Disordered" evidence="1">
    <location>
        <begin position="1"/>
        <end position="24"/>
    </location>
</feature>
<feature type="compositionally biased region" description="Basic residues" evidence="1">
    <location>
        <begin position="67"/>
        <end position="91"/>
    </location>
</feature>
<feature type="compositionally biased region" description="Basic residues" evidence="1">
    <location>
        <begin position="1"/>
        <end position="17"/>
    </location>
</feature>
<dbReference type="EMBL" id="HBUE01028718">
    <property type="protein sequence ID" value="CAG6455517.1"/>
    <property type="molecule type" value="Transcribed_RNA"/>
</dbReference>
<accession>A0A8D8F175</accession>
<protein>
    <submittedName>
        <fullName evidence="2">(northern house mosquito) hypothetical protein</fullName>
    </submittedName>
</protein>
<organism evidence="2">
    <name type="scientific">Culex pipiens</name>
    <name type="common">House mosquito</name>
    <dbReference type="NCBI Taxonomy" id="7175"/>
    <lineage>
        <taxon>Eukaryota</taxon>
        <taxon>Metazoa</taxon>
        <taxon>Ecdysozoa</taxon>
        <taxon>Arthropoda</taxon>
        <taxon>Hexapoda</taxon>
        <taxon>Insecta</taxon>
        <taxon>Pterygota</taxon>
        <taxon>Neoptera</taxon>
        <taxon>Endopterygota</taxon>
        <taxon>Diptera</taxon>
        <taxon>Nematocera</taxon>
        <taxon>Culicoidea</taxon>
        <taxon>Culicidae</taxon>
        <taxon>Culicinae</taxon>
        <taxon>Culicini</taxon>
        <taxon>Culex</taxon>
        <taxon>Culex</taxon>
    </lineage>
</organism>
<evidence type="ECO:0000256" key="1">
    <source>
        <dbReference type="SAM" id="MobiDB-lite"/>
    </source>
</evidence>
<name>A0A8D8F175_CULPI</name>
<dbReference type="AlphaFoldDB" id="A0A8D8F175"/>
<sequence>MRHVRKTANGSTRRRRVPGTIPAPIPTMRLCRTYLPGLKKLAKLMMTRRNWKLSRNANGSASESPRRRSKNRHHRRWLSRLTARPRRRRSWWRTGTRVGTSALKSPTRTRTKLLR</sequence>